<feature type="compositionally biased region" description="Polar residues" evidence="2">
    <location>
        <begin position="196"/>
        <end position="214"/>
    </location>
</feature>
<sequence length="268" mass="29225">MTTKQDEVPDQSAHNTIIISLTERNIAQKNMTVMKSSTIDYDDRVNDTALPQPYYDGDQSSTFVDKPTASIISTLPKNLPATALSTATAAAESHRSDDITTSSLLYQVSSLTSENETLTAQNNLLIKENEALLAKIAEAKRQSIEAVQHVHLKAYIAETARNAAEDRATRLENILLDLVSNVTVDQVLRREIQDAMSGNSSSPTSPVQSINSDTMRTRARASARGAPMPPDAPAEYFSHSSAADKATNPSPPKFERIFSRLRRGDHAA</sequence>
<feature type="region of interest" description="Disordered" evidence="2">
    <location>
        <begin position="194"/>
        <end position="268"/>
    </location>
</feature>
<proteinExistence type="predicted"/>
<comment type="caution">
    <text evidence="3">The sequence shown here is derived from an EMBL/GenBank/DDBJ whole genome shotgun (WGS) entry which is preliminary data.</text>
</comment>
<evidence type="ECO:0000313" key="4">
    <source>
        <dbReference type="Proteomes" id="UP001530377"/>
    </source>
</evidence>
<dbReference type="Proteomes" id="UP001530377">
    <property type="component" value="Unassembled WGS sequence"/>
</dbReference>
<evidence type="ECO:0000256" key="1">
    <source>
        <dbReference type="SAM" id="Coils"/>
    </source>
</evidence>
<organism evidence="3 4">
    <name type="scientific">Cyclostephanos tholiformis</name>
    <dbReference type="NCBI Taxonomy" id="382380"/>
    <lineage>
        <taxon>Eukaryota</taxon>
        <taxon>Sar</taxon>
        <taxon>Stramenopiles</taxon>
        <taxon>Ochrophyta</taxon>
        <taxon>Bacillariophyta</taxon>
        <taxon>Coscinodiscophyceae</taxon>
        <taxon>Thalassiosirophycidae</taxon>
        <taxon>Stephanodiscales</taxon>
        <taxon>Stephanodiscaceae</taxon>
        <taxon>Cyclostephanos</taxon>
    </lineage>
</organism>
<evidence type="ECO:0000313" key="3">
    <source>
        <dbReference type="EMBL" id="KAL3809011.1"/>
    </source>
</evidence>
<feature type="coiled-coil region" evidence="1">
    <location>
        <begin position="115"/>
        <end position="142"/>
    </location>
</feature>
<dbReference type="AlphaFoldDB" id="A0ABD3RB88"/>
<reference evidence="3 4" key="1">
    <citation type="submission" date="2024-10" db="EMBL/GenBank/DDBJ databases">
        <title>Updated reference genomes for cyclostephanoid diatoms.</title>
        <authorList>
            <person name="Roberts W.R."/>
            <person name="Alverson A.J."/>
        </authorList>
    </citation>
    <scope>NUCLEOTIDE SEQUENCE [LARGE SCALE GENOMIC DNA]</scope>
    <source>
        <strain evidence="3 4">AJA228-03</strain>
    </source>
</reference>
<keyword evidence="4" id="KW-1185">Reference proteome</keyword>
<gene>
    <name evidence="3" type="ORF">ACHAXA_000291</name>
</gene>
<accession>A0ABD3RB88</accession>
<name>A0ABD3RB88_9STRA</name>
<protein>
    <submittedName>
        <fullName evidence="3">Uncharacterized protein</fullName>
    </submittedName>
</protein>
<evidence type="ECO:0000256" key="2">
    <source>
        <dbReference type="SAM" id="MobiDB-lite"/>
    </source>
</evidence>
<keyword evidence="1" id="KW-0175">Coiled coil</keyword>
<dbReference type="EMBL" id="JALLPB020000450">
    <property type="protein sequence ID" value="KAL3809011.1"/>
    <property type="molecule type" value="Genomic_DNA"/>
</dbReference>
<feature type="compositionally biased region" description="Basic and acidic residues" evidence="2">
    <location>
        <begin position="253"/>
        <end position="268"/>
    </location>
</feature>